<dbReference type="Gene3D" id="2.50.20.10">
    <property type="entry name" value="Lipoprotein localisation LolA/LolB/LppX"/>
    <property type="match status" value="1"/>
</dbReference>
<name>A0A1W1UFG6_9PAST</name>
<dbReference type="Pfam" id="PF17188">
    <property type="entry name" value="MucB_RseB_C"/>
    <property type="match status" value="1"/>
</dbReference>
<evidence type="ECO:0000256" key="4">
    <source>
        <dbReference type="ARBA" id="ARBA00022764"/>
    </source>
</evidence>
<dbReference type="CDD" id="cd16327">
    <property type="entry name" value="RseB"/>
    <property type="match status" value="1"/>
</dbReference>
<dbReference type="GO" id="GO:0045152">
    <property type="term" value="F:antisigma factor binding"/>
    <property type="evidence" value="ECO:0007669"/>
    <property type="project" value="TreeGrafter"/>
</dbReference>
<dbReference type="GO" id="GO:0032885">
    <property type="term" value="P:regulation of polysaccharide biosynthetic process"/>
    <property type="evidence" value="ECO:0007669"/>
    <property type="project" value="TreeGrafter"/>
</dbReference>
<evidence type="ECO:0000256" key="1">
    <source>
        <dbReference type="ARBA" id="ARBA00004418"/>
    </source>
</evidence>
<accession>A0A1W1UFG6</accession>
<feature type="chain" id="PRO_5013026328" evidence="5">
    <location>
        <begin position="23"/>
        <end position="341"/>
    </location>
</feature>
<dbReference type="PANTHER" id="PTHR38782">
    <property type="match status" value="1"/>
</dbReference>
<feature type="domain" description="MucB/RseB N-terminal" evidence="6">
    <location>
        <begin position="48"/>
        <end position="217"/>
    </location>
</feature>
<proteinExistence type="inferred from homology"/>
<dbReference type="AlphaFoldDB" id="A0A1W1UFG6"/>
<protein>
    <submittedName>
        <fullName evidence="8">Sigma E regulatory protein, MucB/RseB</fullName>
    </submittedName>
</protein>
<comment type="subcellular location">
    <subcellularLocation>
        <location evidence="1">Periplasm</location>
    </subcellularLocation>
</comment>
<dbReference type="InterPro" id="IPR033436">
    <property type="entry name" value="MucB/RseB_C"/>
</dbReference>
<dbReference type="Gene3D" id="3.30.200.100">
    <property type="entry name" value="MucB/RseB, C-terminal domain"/>
    <property type="match status" value="1"/>
</dbReference>
<dbReference type="PANTHER" id="PTHR38782:SF1">
    <property type="entry name" value="SIGMA-E FACTOR REGULATORY PROTEIN RSEB"/>
    <property type="match status" value="1"/>
</dbReference>
<dbReference type="GO" id="GO:0030288">
    <property type="term" value="C:outer membrane-bounded periplasmic space"/>
    <property type="evidence" value="ECO:0007669"/>
    <property type="project" value="TreeGrafter"/>
</dbReference>
<keyword evidence="9" id="KW-1185">Reference proteome</keyword>
<evidence type="ECO:0000259" key="6">
    <source>
        <dbReference type="Pfam" id="PF03888"/>
    </source>
</evidence>
<dbReference type="RefSeq" id="WP_159460707.1">
    <property type="nucleotide sequence ID" value="NZ_FWWV01000002.1"/>
</dbReference>
<evidence type="ECO:0000313" key="8">
    <source>
        <dbReference type="EMBL" id="SMB79810.1"/>
    </source>
</evidence>
<evidence type="ECO:0000259" key="7">
    <source>
        <dbReference type="Pfam" id="PF17188"/>
    </source>
</evidence>
<keyword evidence="3 5" id="KW-0732">Signal</keyword>
<dbReference type="PIRSF" id="PIRSF005427">
    <property type="entry name" value="RseB"/>
    <property type="match status" value="1"/>
</dbReference>
<dbReference type="InterPro" id="IPR038484">
    <property type="entry name" value="MucB/RseB_C_sf"/>
</dbReference>
<dbReference type="EMBL" id="FWWV01000002">
    <property type="protein sequence ID" value="SMB79810.1"/>
    <property type="molecule type" value="Genomic_DNA"/>
</dbReference>
<reference evidence="9" key="1">
    <citation type="submission" date="2017-04" db="EMBL/GenBank/DDBJ databases">
        <authorList>
            <person name="Varghese N."/>
            <person name="Submissions S."/>
        </authorList>
    </citation>
    <scope>NUCLEOTIDE SEQUENCE [LARGE SCALE GENOMIC DNA]</scope>
    <source>
        <strain evidence="9">DSM 23072</strain>
    </source>
</reference>
<dbReference type="Pfam" id="PF03888">
    <property type="entry name" value="MucB_RseB"/>
    <property type="match status" value="1"/>
</dbReference>
<dbReference type="InterPro" id="IPR005588">
    <property type="entry name" value="MucB_RseB"/>
</dbReference>
<dbReference type="STRING" id="1122938.SAMN05660772_00472"/>
<feature type="domain" description="MucB/RseB C-terminal" evidence="7">
    <location>
        <begin position="242"/>
        <end position="334"/>
    </location>
</feature>
<dbReference type="InterPro" id="IPR033434">
    <property type="entry name" value="MucB/RseB_N"/>
</dbReference>
<comment type="similarity">
    <text evidence="2">Belongs to the RseB family.</text>
</comment>
<feature type="signal peptide" evidence="5">
    <location>
        <begin position="1"/>
        <end position="22"/>
    </location>
</feature>
<evidence type="ECO:0000256" key="3">
    <source>
        <dbReference type="ARBA" id="ARBA00022729"/>
    </source>
</evidence>
<evidence type="ECO:0000313" key="9">
    <source>
        <dbReference type="Proteomes" id="UP000192408"/>
    </source>
</evidence>
<organism evidence="8 9">
    <name type="scientific">Pasteurella testudinis DSM 23072</name>
    <dbReference type="NCBI Taxonomy" id="1122938"/>
    <lineage>
        <taxon>Bacteria</taxon>
        <taxon>Pseudomonadati</taxon>
        <taxon>Pseudomonadota</taxon>
        <taxon>Gammaproteobacteria</taxon>
        <taxon>Pasteurellales</taxon>
        <taxon>Pasteurellaceae</taxon>
        <taxon>Pasteurella</taxon>
    </lineage>
</organism>
<keyword evidence="4" id="KW-0574">Periplasm</keyword>
<evidence type="ECO:0000256" key="2">
    <source>
        <dbReference type="ARBA" id="ARBA00008150"/>
    </source>
</evidence>
<gene>
    <name evidence="8" type="ORF">SAMN05660772_00472</name>
</gene>
<dbReference type="Proteomes" id="UP000192408">
    <property type="component" value="Unassembled WGS sequence"/>
</dbReference>
<evidence type="ECO:0000256" key="5">
    <source>
        <dbReference type="SAM" id="SignalP"/>
    </source>
</evidence>
<sequence length="341" mass="39026">MKLLKTMLVAGAALVFSAAANAQQHDQTSPLQSGELQQNPALPDTLLNTLQQMAQAWRDDNYDIAFIQILPTQVNSYQYRHVFANQRHYAQLSTLDGGQQEIVQRDNVISYYSNSYQPFSIKGAYILDNIPGVVYADYQQLQHHYDFIDAGKARIADRIAQVIRLLPKDDFRYQYVLWLDEQTHLLLRSDMLDRNSELLEQFRVIAVQQDTALQQETQKLTTLLDQLNLPPLINVQGDEVAAETTWRLAWLPPGFKSVKHERYQTEIGALESVMFSDGLFSFSLYINENIEENLGEHYWQQAGNTIYSETLNNREITLIGQIPLATAKRIVKDVIFNANGQ</sequence>